<evidence type="ECO:0000259" key="1">
    <source>
        <dbReference type="Pfam" id="PF10615"/>
    </source>
</evidence>
<dbReference type="SUPFAM" id="SSF50475">
    <property type="entry name" value="FMN-binding split barrel"/>
    <property type="match status" value="1"/>
</dbReference>
<proteinExistence type="predicted"/>
<sequence>MLVIPGLDLAEQHLMMPVERVVEAEGDVLLLFPPDSPAVRAATHAEDDELTAVLEITDVAPVAVPHRIRGRAWVAGWLTKARDRTRPGWLRLEIGEGSVDDLWGAEHVEPDEFAAARPDPLAVHEAELLQHLASAHDDQLSWLCALVDDGTGRCPAADDAVPLALDRYGLRMRFAGRGGGFDARFEFPVPVAGIDDLRRSMHALFDAAHAARQDGPDA</sequence>
<protein>
    <submittedName>
        <fullName evidence="2">DUF2470 domain-containing protein</fullName>
    </submittedName>
</protein>
<dbReference type="Proteomes" id="UP001198565">
    <property type="component" value="Unassembled WGS sequence"/>
</dbReference>
<comment type="caution">
    <text evidence="2">The sequence shown here is derived from an EMBL/GenBank/DDBJ whole genome shotgun (WGS) entry which is preliminary data.</text>
</comment>
<reference evidence="2 3" key="1">
    <citation type="submission" date="2021-08" db="EMBL/GenBank/DDBJ databases">
        <title>Streptomyces sp. PTM05 isolated from lichen.</title>
        <authorList>
            <person name="Somphong A."/>
            <person name="Phongsopitanun W."/>
            <person name="Tanasupawat S."/>
        </authorList>
    </citation>
    <scope>NUCLEOTIDE SEQUENCE [LARGE SCALE GENOMIC DNA]</scope>
    <source>
        <strain evidence="2 3">Ptm05</strain>
    </source>
</reference>
<dbReference type="InterPro" id="IPR037119">
    <property type="entry name" value="Haem_oxidase_HugZ-like_sf"/>
</dbReference>
<feature type="domain" description="DUF2470" evidence="1">
    <location>
        <begin position="126"/>
        <end position="203"/>
    </location>
</feature>
<dbReference type="EMBL" id="JAINVZ010000003">
    <property type="protein sequence ID" value="MBY8884289.1"/>
    <property type="molecule type" value="Genomic_DNA"/>
</dbReference>
<dbReference type="Pfam" id="PF10615">
    <property type="entry name" value="DUF2470"/>
    <property type="match status" value="1"/>
</dbReference>
<dbReference type="InterPro" id="IPR019595">
    <property type="entry name" value="DUF2470"/>
</dbReference>
<keyword evidence="3" id="KW-1185">Reference proteome</keyword>
<dbReference type="Gene3D" id="3.20.180.10">
    <property type="entry name" value="PNP-oxidase-like"/>
    <property type="match status" value="1"/>
</dbReference>
<evidence type="ECO:0000313" key="2">
    <source>
        <dbReference type="EMBL" id="MBY8884289.1"/>
    </source>
</evidence>
<gene>
    <name evidence="2" type="ORF">K7472_05430</name>
</gene>
<accession>A0ABS7QM77</accession>
<organism evidence="2 3">
    <name type="scientific">Streptantibioticus parmotrematis</name>
    <dbReference type="NCBI Taxonomy" id="2873249"/>
    <lineage>
        <taxon>Bacteria</taxon>
        <taxon>Bacillati</taxon>
        <taxon>Actinomycetota</taxon>
        <taxon>Actinomycetes</taxon>
        <taxon>Kitasatosporales</taxon>
        <taxon>Streptomycetaceae</taxon>
        <taxon>Streptantibioticus</taxon>
    </lineage>
</organism>
<name>A0ABS7QM77_9ACTN</name>
<evidence type="ECO:0000313" key="3">
    <source>
        <dbReference type="Proteomes" id="UP001198565"/>
    </source>
</evidence>